<feature type="compositionally biased region" description="Basic and acidic residues" evidence="12">
    <location>
        <begin position="124"/>
        <end position="137"/>
    </location>
</feature>
<comment type="caution">
    <text evidence="15">The sequence shown here is derived from an EMBL/GenBank/DDBJ whole genome shotgun (WGS) entry which is preliminary data.</text>
</comment>
<dbReference type="Pfam" id="PF14392">
    <property type="entry name" value="zf-CCHC_4"/>
    <property type="match status" value="1"/>
</dbReference>
<evidence type="ECO:0000256" key="7">
    <source>
        <dbReference type="ARBA" id="ARBA00022679"/>
    </source>
</evidence>
<feature type="region of interest" description="Disordered" evidence="12">
    <location>
        <begin position="1087"/>
        <end position="1154"/>
    </location>
</feature>
<organism evidence="15 16">
    <name type="scientific">Corchorus olitorius</name>
    <dbReference type="NCBI Taxonomy" id="93759"/>
    <lineage>
        <taxon>Eukaryota</taxon>
        <taxon>Viridiplantae</taxon>
        <taxon>Streptophyta</taxon>
        <taxon>Embryophyta</taxon>
        <taxon>Tracheophyta</taxon>
        <taxon>Spermatophyta</taxon>
        <taxon>Magnoliopsida</taxon>
        <taxon>eudicotyledons</taxon>
        <taxon>Gunneridae</taxon>
        <taxon>Pentapetalae</taxon>
        <taxon>rosids</taxon>
        <taxon>malvids</taxon>
        <taxon>Malvales</taxon>
        <taxon>Malvaceae</taxon>
        <taxon>Grewioideae</taxon>
        <taxon>Apeibeae</taxon>
        <taxon>Corchorus</taxon>
    </lineage>
</organism>
<dbReference type="GO" id="GO:0003852">
    <property type="term" value="F:2-isopropylmalate synthase activity"/>
    <property type="evidence" value="ECO:0007669"/>
    <property type="project" value="UniProtKB-EC"/>
</dbReference>
<keyword evidence="16" id="KW-1185">Reference proteome</keyword>
<dbReference type="Gene3D" id="3.10.20.90">
    <property type="entry name" value="Phosphatidylinositol 3-kinase Catalytic Subunit, Chain A, domain 1"/>
    <property type="match status" value="1"/>
</dbReference>
<evidence type="ECO:0000259" key="13">
    <source>
        <dbReference type="PROSITE" id="PS50033"/>
    </source>
</evidence>
<feature type="region of interest" description="Disordered" evidence="12">
    <location>
        <begin position="1700"/>
        <end position="1724"/>
    </location>
</feature>
<sequence length="2035" mass="226646">MERSESLSSLTYKGSIPEAIVEAKNQKKLFVVYISGEDAESKNLEDSTWTDLKETTASVLSAALASKKYETSTSGPSIVSQSEQGSSSSTSVPSSTTDEAVRSLESKPAVSSAVIDENSVSGDVVKEKNSELIDRGSSESFPADNLARAVAEQCDTSSEAPSKAVSSVTGGSAVSVSQNTSSHPEDGCPIPVKGTIHQSGVPSGSSPVSSTGAEKAELHEKDKCIDDREDDASDSSATANIPTDVHLNIRLPDGSSLKEKFPVAHTLRMVKDYVDRNQSSGLGSYDLAIPYPRKLFGNQDLSKSLLDLGLLNRQALIVVPHQKTTGLQAQRSSTDQINSASTEMSTGSNGGYFAYVKSFLSYLNPFSYLGGGASSSNTGQESHSGIWEYGPNPTLRNNLAAGTSRSHSPYSPNRSTSTATDDSRNRRPTTSRYGSNIHTLRHDEDDGRFSDRNPYWNGNSTQYGGNNDGNPNPPPSPSRRPAYIPNHIPDPNYVRIFDTTLRDGEQSPGATLTSKEKLDIARQLARLGVDIIEAGFPAASKDDFEAVKAIAKEVGNAVDENGYVPVICGLSRCNDKDIKSAWEAVKYAKRPRIHTFIATSGIHLEYKLRKSKAEVVEIARSMVRFARSLGCNDVEFSPEDAGRSDREFLYEILGEVIKAGATTLNIPDTVGITLPSEFGQLIADIKANTPGIENVIISTHCQNDLGLSTANTLAGAYAGARQVEVTINGIGERAGNASLEEVVMALKCRGDHVLGGLYTGINTRHIVMASKMVEEYTGLHVQPHKAIVGANAFAHESGIHQDGMLKHKGTYEIISPEDIGLERSNEAGIVLGKLSGRHALKDRLKELGYELDDEQLGNIFWRFKAVAEQKKRVTDADLIALVSDEVFQPEVVWKLHDLQVTCGTLGLSTATVKLINADGEEHVACSVGTGPVDSAYKAIDLIIREPVTLLEYSLNSVTEGIDAIATTRVLIRAEKSHMSTHALTGEVVHRTFSGTGAGMDIVVSSVKAYIGAINKMLGFKEQVPAKSSAERTPVSAAFPNVSSFFLSQPNSVPKLHWEPTSAVFGICSRIFMHGKAYKNFKLQSYHQSSTTNMNPPNPPNHPRINFQRECSRTSSDSSTEESSDSEDNLMGRRQPTPPPPRRQRETNRVRFTSEELQPFRNEAGECLIGFLLDDRRFSTRFIQNYINREWTLVGTATMLGRDENRYMVHFDNDVDRRAATLGNPWCCHGATFVLGSWSPNIPLNEVRLARFSVWLQIWDLSFEYQQPLVAERLARTAGEVIRVDWRFTRPRNIRFMRVRININPDEPLTPGCTLDKDDGTSQWVQFSYERIEKICLGCGMIGHTHPNCNMNRHEAQRRIRIRLERVNLRYGFPIHVNPAHHHFSNRMRAFLTRASRRNTRMVIRQGAGGLQHNGNEGEGTSNAMRADTPPMVVEVEPPAPLNPRQPQEATMQHNEVGQNSTSPANERGGSRVNFMSTRETENTEQRPANQNEAGQQHQQNQGRALSEPQQNQQAAEESQPPNPQSERTREAIHNIQNLIAQERDDEIVERAAAFNDDLNKRIAEIQEELNNLIPVNQPIIADPFQVFSPPQPPTGYPQEPIEDVIEEFDNTLERVQRIQERHAGGFQNQANFDDMVFAIAREQSKFEAICEELVKQSSMMLDGLQRRHQNDPFLQAENNQPRWIPLPGGGTTFTNARLSTDKAEKPESSEMGARRNANEGADRDGATQIQLDLIINTETMEHWKYVGNSIHIFNMSNPSNPNADTPNQGGEPEEPEPQQQPKDQATAPSPGLMEVKAKGLHYTWSNRRDENHITWERLDRAFANPCWMQSFGEATLENLAITTSNHSPMVLRYDKCTPFKKKPYRFELMWALHPNCKEVIREAWSLETHGSAPFRLTKKIQMVRERLKEWNKTVFGNLHRRKKEIEEKLARIQADLDTSECWDQERLLRKEFEEILEQEQLFWMQKSRANWIVHGERNTRFFHVSTKKRRGKNRITKILKPNGIMTEDEEEIENTIMDYFLDLFGDSSEAPSAEM</sequence>
<feature type="region of interest" description="Disordered" evidence="12">
    <location>
        <begin position="373"/>
        <end position="489"/>
    </location>
</feature>
<evidence type="ECO:0000256" key="4">
    <source>
        <dbReference type="ARBA" id="ARBA00012973"/>
    </source>
</evidence>
<dbReference type="Gene3D" id="3.30.160.270">
    <property type="match status" value="1"/>
</dbReference>
<dbReference type="Gene3D" id="3.20.20.70">
    <property type="entry name" value="Aldolase class I"/>
    <property type="match status" value="1"/>
</dbReference>
<feature type="compositionally biased region" description="Acidic residues" evidence="12">
    <location>
        <begin position="1118"/>
        <end position="1127"/>
    </location>
</feature>
<dbReference type="PROSITE" id="PS50991">
    <property type="entry name" value="PYR_CT"/>
    <property type="match status" value="1"/>
</dbReference>
<accession>A0A1R3IAL1</accession>
<keyword evidence="8" id="KW-0479">Metal-binding</keyword>
<feature type="region of interest" description="Disordered" evidence="12">
    <location>
        <begin position="1756"/>
        <end position="1790"/>
    </location>
</feature>
<dbReference type="InterPro" id="IPR013785">
    <property type="entry name" value="Aldolase_TIM"/>
</dbReference>
<feature type="compositionally biased region" description="Basic and acidic residues" evidence="12">
    <location>
        <begin position="214"/>
        <end position="226"/>
    </location>
</feature>
<keyword evidence="15" id="KW-0670">Pyruvate</keyword>
<dbReference type="SMART" id="SM00917">
    <property type="entry name" value="LeuA_dimer"/>
    <property type="match status" value="1"/>
</dbReference>
<evidence type="ECO:0000256" key="3">
    <source>
        <dbReference type="ARBA" id="ARBA00009396"/>
    </source>
</evidence>
<evidence type="ECO:0000313" key="15">
    <source>
        <dbReference type="EMBL" id="OMO79615.1"/>
    </source>
</evidence>
<comment type="pathway">
    <text evidence="2">Amino-acid biosynthesis; L-leucine biosynthesis; L-leucine from 3-methyl-2-oxobutanoate: step 1/4.</text>
</comment>
<dbReference type="InterPro" id="IPR025836">
    <property type="entry name" value="Zn_knuckle_CX2CX4HX4C"/>
</dbReference>
<feature type="compositionally biased region" description="Polar residues" evidence="12">
    <location>
        <begin position="1507"/>
        <end position="1516"/>
    </location>
</feature>
<feature type="domain" description="UBX" evidence="13">
    <location>
        <begin position="247"/>
        <end position="318"/>
    </location>
</feature>
<feature type="region of interest" description="Disordered" evidence="12">
    <location>
        <begin position="1405"/>
        <end position="1528"/>
    </location>
</feature>
<dbReference type="InterPro" id="IPR000891">
    <property type="entry name" value="PYR_CT"/>
</dbReference>
<feature type="compositionally biased region" description="Polar residues" evidence="12">
    <location>
        <begin position="374"/>
        <end position="383"/>
    </location>
</feature>
<dbReference type="EMBL" id="AWUE01018523">
    <property type="protein sequence ID" value="OMO79615.1"/>
    <property type="molecule type" value="Genomic_DNA"/>
</dbReference>
<dbReference type="FunFam" id="3.30.160.270:FF:000004">
    <property type="entry name" value="2-isopropylmalate synthase B"/>
    <property type="match status" value="1"/>
</dbReference>
<feature type="compositionally biased region" description="Low complexity" evidence="12">
    <location>
        <begin position="1488"/>
        <end position="1502"/>
    </location>
</feature>
<dbReference type="InterPro" id="IPR036230">
    <property type="entry name" value="LeuA_allosteric_dom_sf"/>
</dbReference>
<dbReference type="InterPro" id="IPR029071">
    <property type="entry name" value="Ubiquitin-like_domsf"/>
</dbReference>
<dbReference type="PANTHER" id="PTHR10277">
    <property type="entry name" value="HOMOCITRATE SYNTHASE-RELATED"/>
    <property type="match status" value="1"/>
</dbReference>
<feature type="compositionally biased region" description="Low complexity" evidence="12">
    <location>
        <begin position="162"/>
        <end position="177"/>
    </location>
</feature>
<feature type="compositionally biased region" description="Polar residues" evidence="12">
    <location>
        <begin position="456"/>
        <end position="469"/>
    </location>
</feature>
<dbReference type="PROSITE" id="PS50033">
    <property type="entry name" value="UBX"/>
    <property type="match status" value="1"/>
</dbReference>
<dbReference type="Gene3D" id="1.10.238.260">
    <property type="match status" value="1"/>
</dbReference>
<evidence type="ECO:0000256" key="1">
    <source>
        <dbReference type="ARBA" id="ARBA00000064"/>
    </source>
</evidence>
<evidence type="ECO:0000256" key="12">
    <source>
        <dbReference type="SAM" id="MobiDB-lite"/>
    </source>
</evidence>
<dbReference type="InterPro" id="IPR050073">
    <property type="entry name" value="2-IPM_HCS-like"/>
</dbReference>
<dbReference type="Pfam" id="PF22617">
    <property type="entry name" value="HCS_D2"/>
    <property type="match status" value="1"/>
</dbReference>
<dbReference type="GO" id="GO:0046872">
    <property type="term" value="F:metal ion binding"/>
    <property type="evidence" value="ECO:0007669"/>
    <property type="project" value="UniProtKB-KW"/>
</dbReference>
<feature type="compositionally biased region" description="Low complexity" evidence="12">
    <location>
        <begin position="199"/>
        <end position="210"/>
    </location>
</feature>
<dbReference type="InterPro" id="IPR054691">
    <property type="entry name" value="LeuA/HCS_post-cat"/>
</dbReference>
<evidence type="ECO:0000256" key="10">
    <source>
        <dbReference type="ARBA" id="ARBA00023304"/>
    </source>
</evidence>
<feature type="domain" description="Pyruvate carboxyltransferase" evidence="14">
    <location>
        <begin position="494"/>
        <end position="767"/>
    </location>
</feature>
<name>A0A1R3IAL1_9ROSI</name>
<dbReference type="InterPro" id="IPR002034">
    <property type="entry name" value="AIPM/Hcit_synth_CS"/>
</dbReference>
<dbReference type="NCBIfam" id="TIGR00973">
    <property type="entry name" value="leuA_bact"/>
    <property type="match status" value="1"/>
</dbReference>
<gene>
    <name evidence="15" type="ORF">COLO4_24385</name>
</gene>
<feature type="compositionally biased region" description="Polar residues" evidence="12">
    <location>
        <begin position="1412"/>
        <end position="1423"/>
    </location>
</feature>
<evidence type="ECO:0000256" key="5">
    <source>
        <dbReference type="ARBA" id="ARBA00022430"/>
    </source>
</evidence>
<dbReference type="EC" id="2.3.3.13" evidence="4"/>
<dbReference type="GO" id="GO:0009098">
    <property type="term" value="P:L-leucine biosynthetic process"/>
    <property type="evidence" value="ECO:0007669"/>
    <property type="project" value="UniProtKB-UniPathway"/>
</dbReference>
<dbReference type="Pfam" id="PF00682">
    <property type="entry name" value="HMGL-like"/>
    <property type="match status" value="1"/>
</dbReference>
<dbReference type="PROSITE" id="PS00815">
    <property type="entry name" value="AIPM_HOMOCIT_SYNTH_1"/>
    <property type="match status" value="1"/>
</dbReference>
<dbReference type="SMART" id="SM00166">
    <property type="entry name" value="UBX"/>
    <property type="match status" value="1"/>
</dbReference>
<evidence type="ECO:0000256" key="2">
    <source>
        <dbReference type="ARBA" id="ARBA00004689"/>
    </source>
</evidence>
<comment type="similarity">
    <text evidence="3">Belongs to the alpha-IPM synthase/homocitrate synthase family. LeuA type 1 subfamily.</text>
</comment>
<feature type="compositionally biased region" description="Polar residues" evidence="12">
    <location>
        <begin position="1756"/>
        <end position="1767"/>
    </location>
</feature>
<dbReference type="STRING" id="93759.A0A1R3IAL1"/>
<dbReference type="InterPro" id="IPR005671">
    <property type="entry name" value="LeuA_bact_synth"/>
</dbReference>
<keyword evidence="10" id="KW-0100">Branched-chain amino acid biosynthesis</keyword>
<keyword evidence="9" id="KW-0833">Ubl conjugation pathway</keyword>
<dbReference type="Pfam" id="PF00789">
    <property type="entry name" value="UBX"/>
    <property type="match status" value="1"/>
</dbReference>
<evidence type="ECO:0000313" key="16">
    <source>
        <dbReference type="Proteomes" id="UP000187203"/>
    </source>
</evidence>
<dbReference type="CDD" id="cd07940">
    <property type="entry name" value="DRE_TIM_IPMS"/>
    <property type="match status" value="1"/>
</dbReference>
<dbReference type="Pfam" id="PF14111">
    <property type="entry name" value="DUF4283"/>
    <property type="match status" value="1"/>
</dbReference>
<evidence type="ECO:0000259" key="14">
    <source>
        <dbReference type="PROSITE" id="PS50991"/>
    </source>
</evidence>
<keyword evidence="7" id="KW-0808">Transferase</keyword>
<dbReference type="NCBIfam" id="NF002086">
    <property type="entry name" value="PRK00915.1-3"/>
    <property type="match status" value="1"/>
</dbReference>
<dbReference type="InterPro" id="IPR013709">
    <property type="entry name" value="2-isopropylmalate_synth_dimer"/>
</dbReference>
<keyword evidence="5" id="KW-0432">Leucine biosynthesis</keyword>
<feature type="compositionally biased region" description="Low complexity" evidence="12">
    <location>
        <begin position="76"/>
        <end position="96"/>
    </location>
</feature>
<dbReference type="PANTHER" id="PTHR10277:SF9">
    <property type="entry name" value="2-ISOPROPYLMALATE SYNTHASE 1, CHLOROPLASTIC-RELATED"/>
    <property type="match status" value="1"/>
</dbReference>
<comment type="catalytic activity">
    <reaction evidence="1">
        <text>3-methyl-2-oxobutanoate + acetyl-CoA + H2O = (2S)-2-isopropylmalate + CoA + H(+)</text>
        <dbReference type="Rhea" id="RHEA:21524"/>
        <dbReference type="ChEBI" id="CHEBI:1178"/>
        <dbReference type="ChEBI" id="CHEBI:11851"/>
        <dbReference type="ChEBI" id="CHEBI:15377"/>
        <dbReference type="ChEBI" id="CHEBI:15378"/>
        <dbReference type="ChEBI" id="CHEBI:57287"/>
        <dbReference type="ChEBI" id="CHEBI:57288"/>
        <dbReference type="EC" id="2.3.3.13"/>
    </reaction>
</comment>
<dbReference type="FunFam" id="3.20.20.70:FF:000010">
    <property type="entry name" value="2-isopropylmalate synthase"/>
    <property type="match status" value="1"/>
</dbReference>
<dbReference type="InterPro" id="IPR001012">
    <property type="entry name" value="UBX_dom"/>
</dbReference>
<dbReference type="SUPFAM" id="SSF51569">
    <property type="entry name" value="Aldolase"/>
    <property type="match status" value="1"/>
</dbReference>
<dbReference type="GO" id="GO:0009507">
    <property type="term" value="C:chloroplast"/>
    <property type="evidence" value="ECO:0007669"/>
    <property type="project" value="TreeGrafter"/>
</dbReference>
<reference evidence="16" key="1">
    <citation type="submission" date="2013-09" db="EMBL/GenBank/DDBJ databases">
        <title>Corchorus olitorius genome sequencing.</title>
        <authorList>
            <person name="Alam M."/>
            <person name="Haque M.S."/>
            <person name="Islam M.S."/>
            <person name="Emdad E.M."/>
            <person name="Islam M.M."/>
            <person name="Ahmed B."/>
            <person name="Halim A."/>
            <person name="Hossen Q.M.M."/>
            <person name="Hossain M.Z."/>
            <person name="Ahmed R."/>
            <person name="Khan M.M."/>
            <person name="Islam R."/>
            <person name="Rashid M.M."/>
            <person name="Khan S.A."/>
            <person name="Rahman M.S."/>
            <person name="Alam M."/>
            <person name="Yahiya A.S."/>
            <person name="Khan M.S."/>
            <person name="Azam M.S."/>
            <person name="Haque T."/>
            <person name="Lashkar M.Z.H."/>
            <person name="Akhand A.I."/>
            <person name="Morshed G."/>
            <person name="Roy S."/>
            <person name="Uddin K.S."/>
            <person name="Rabeya T."/>
            <person name="Hossain A.S."/>
            <person name="Chowdhury A."/>
            <person name="Snigdha A.R."/>
            <person name="Mortoza M.S."/>
            <person name="Matin S.A."/>
            <person name="Hoque S.M.E."/>
            <person name="Islam M.K."/>
            <person name="Roy D.K."/>
            <person name="Haider R."/>
            <person name="Moosa M.M."/>
            <person name="Elias S.M."/>
            <person name="Hasan A.M."/>
            <person name="Jahan S."/>
            <person name="Shafiuddin M."/>
            <person name="Mahmood N."/>
            <person name="Shommy N.S."/>
        </authorList>
    </citation>
    <scope>NUCLEOTIDE SEQUENCE [LARGE SCALE GENOMIC DNA]</scope>
    <source>
        <strain evidence="16">cv. O-4</strain>
    </source>
</reference>
<dbReference type="HAMAP" id="MF_01025">
    <property type="entry name" value="LeuA_type1"/>
    <property type="match status" value="1"/>
</dbReference>
<feature type="compositionally biased region" description="Basic and acidic residues" evidence="12">
    <location>
        <begin position="440"/>
        <end position="451"/>
    </location>
</feature>
<evidence type="ECO:0000256" key="6">
    <source>
        <dbReference type="ARBA" id="ARBA00022605"/>
    </source>
</evidence>
<feature type="compositionally biased region" description="Polar residues" evidence="12">
    <location>
        <begin position="428"/>
        <end position="438"/>
    </location>
</feature>
<dbReference type="UniPathway" id="UPA00048">
    <property type="reaction ID" value="UER00070"/>
</dbReference>
<keyword evidence="6" id="KW-0028">Amino-acid biosynthesis</keyword>
<protein>
    <recommendedName>
        <fullName evidence="4">2-isopropylmalate synthase</fullName>
        <ecNumber evidence="4">2.3.3.13</ecNumber>
    </recommendedName>
</protein>
<feature type="compositionally biased region" description="Basic and acidic residues" evidence="12">
    <location>
        <begin position="1142"/>
        <end position="1153"/>
    </location>
</feature>
<dbReference type="SUPFAM" id="SSF54236">
    <property type="entry name" value="Ubiquitin-like"/>
    <property type="match status" value="1"/>
</dbReference>
<dbReference type="Proteomes" id="UP000187203">
    <property type="component" value="Unassembled WGS sequence"/>
</dbReference>
<feature type="region of interest" description="Disordered" evidence="12">
    <location>
        <begin position="66"/>
        <end position="239"/>
    </location>
</feature>
<feature type="compositionally biased region" description="Polar residues" evidence="12">
    <location>
        <begin position="394"/>
        <end position="420"/>
    </location>
</feature>
<dbReference type="InterPro" id="IPR025558">
    <property type="entry name" value="DUF4283"/>
</dbReference>
<evidence type="ECO:0000256" key="8">
    <source>
        <dbReference type="ARBA" id="ARBA00022723"/>
    </source>
</evidence>
<proteinExistence type="inferred from homology"/>
<dbReference type="Pfam" id="PF08502">
    <property type="entry name" value="LeuA_dimer"/>
    <property type="match status" value="1"/>
</dbReference>
<dbReference type="OrthoDB" id="2015253at2759"/>
<dbReference type="SUPFAM" id="SSF110921">
    <property type="entry name" value="2-isopropylmalate synthase LeuA, allosteric (dimerisation) domain"/>
    <property type="match status" value="1"/>
</dbReference>
<evidence type="ECO:0000256" key="9">
    <source>
        <dbReference type="ARBA" id="ARBA00022786"/>
    </source>
</evidence>
<dbReference type="FunFam" id="1.10.238.260:FF:000003">
    <property type="entry name" value="2-isopropylmalate synthase 1 chloroplastic"/>
    <property type="match status" value="1"/>
</dbReference>
<evidence type="ECO:0000256" key="11">
    <source>
        <dbReference type="ARBA" id="ARBA00059544"/>
    </source>
</evidence>
<feature type="compositionally biased region" description="Polar residues" evidence="12">
    <location>
        <begin position="1444"/>
        <end position="1464"/>
    </location>
</feature>
<comment type="function">
    <text evidence="11">Catalyzes the condensation of the acetyl group of acetyl-CoA with 3-methyl-2-oxobutanoate (2-oxoisovalerate) to form 3-carboxy-3-hydroxy-4-methylpentanoate (2-isopropylmalate). Involved in Leu biosynthesis, but does not participate in the chain elongation of glucosinolates.</text>
</comment>